<proteinExistence type="predicted"/>
<gene>
    <name evidence="2" type="ORF">EDEG_03748</name>
</gene>
<feature type="region of interest" description="Disordered" evidence="1">
    <location>
        <begin position="263"/>
        <end position="358"/>
    </location>
</feature>
<name>J9DK44_EDHAE</name>
<evidence type="ECO:0000313" key="3">
    <source>
        <dbReference type="Proteomes" id="UP000003163"/>
    </source>
</evidence>
<evidence type="ECO:0000256" key="1">
    <source>
        <dbReference type="SAM" id="MobiDB-lite"/>
    </source>
</evidence>
<reference evidence="3" key="2">
    <citation type="submission" date="2015-07" db="EMBL/GenBank/DDBJ databases">
        <title>Contrasting host-pathogen interactions and genome evolution in two generalist and specialist microsporidian pathogens of mosquitoes.</title>
        <authorList>
            <consortium name="The Broad Institute Genomics Platform"/>
            <consortium name="The Broad Institute Genome Sequencing Center for Infectious Disease"/>
            <person name="Cuomo C.A."/>
            <person name="Sanscrainte N.D."/>
            <person name="Goldberg J.M."/>
            <person name="Heiman D."/>
            <person name="Young S."/>
            <person name="Zeng Q."/>
            <person name="Becnel J.J."/>
            <person name="Birren B.W."/>
        </authorList>
    </citation>
    <scope>NUCLEOTIDE SEQUENCE [LARGE SCALE GENOMIC DNA]</scope>
    <source>
        <strain evidence="3">USNM 41457</strain>
    </source>
</reference>
<reference evidence="2 3" key="1">
    <citation type="submission" date="2011-08" db="EMBL/GenBank/DDBJ databases">
        <authorList>
            <person name="Liu Z.J."/>
            <person name="Shi F.L."/>
            <person name="Lu J.Q."/>
            <person name="Li M."/>
            <person name="Wang Z.L."/>
        </authorList>
    </citation>
    <scope>NUCLEOTIDE SEQUENCE [LARGE SCALE GENOMIC DNA]</scope>
    <source>
        <strain evidence="2 3">USNM 41457</strain>
    </source>
</reference>
<feature type="compositionally biased region" description="Basic and acidic residues" evidence="1">
    <location>
        <begin position="332"/>
        <end position="358"/>
    </location>
</feature>
<keyword evidence="3" id="KW-1185">Reference proteome</keyword>
<evidence type="ECO:0000313" key="2">
    <source>
        <dbReference type="EMBL" id="EJW01732.1"/>
    </source>
</evidence>
<dbReference type="HOGENOM" id="CLU_773932_0_0_1"/>
<feature type="compositionally biased region" description="Basic and acidic residues" evidence="1">
    <location>
        <begin position="263"/>
        <end position="280"/>
    </location>
</feature>
<feature type="compositionally biased region" description="Basic and acidic residues" evidence="1">
    <location>
        <begin position="289"/>
        <end position="319"/>
    </location>
</feature>
<dbReference type="EMBL" id="AFBI03000118">
    <property type="protein sequence ID" value="EJW01732.1"/>
    <property type="molecule type" value="Genomic_DNA"/>
</dbReference>
<feature type="region of interest" description="Disordered" evidence="1">
    <location>
        <begin position="129"/>
        <end position="185"/>
    </location>
</feature>
<accession>J9DK44</accession>
<comment type="caution">
    <text evidence="2">The sequence shown here is derived from an EMBL/GenBank/DDBJ whole genome shotgun (WGS) entry which is preliminary data.</text>
</comment>
<dbReference type="AlphaFoldDB" id="J9DK44"/>
<protein>
    <submittedName>
        <fullName evidence="2">Uncharacterized protein</fullName>
    </submittedName>
</protein>
<organism evidence="2 3">
    <name type="scientific">Edhazardia aedis (strain USNM 41457)</name>
    <name type="common">Microsporidian parasite</name>
    <dbReference type="NCBI Taxonomy" id="1003232"/>
    <lineage>
        <taxon>Eukaryota</taxon>
        <taxon>Fungi</taxon>
        <taxon>Fungi incertae sedis</taxon>
        <taxon>Microsporidia</taxon>
        <taxon>Edhazardia</taxon>
    </lineage>
</organism>
<dbReference type="InParanoid" id="J9DK44"/>
<sequence>MVEENLKKVKLGFTPSPAIYYEDNSNFFPILLSIQEKTDFVNEFVRLNYLNKENKKLENSYFKYLNLWKKLIDKEYKNFLPKDNESAANEDVKIDSEEKLKTQKDKIKPETINNEDEIKQKICTESESMSEKINYDNEKEVEEKTETEKGTYQDDVNAKKETDTEDDKKTSSDKKHKKKNKNESLIKQQNLEIKNNFDKAIKIMAEIEEYKINDNDICSKLHCKVYDRTFINKFSESYNTLNSKINEINVNKRKQKYQEELEKIKQDQKNAKQKENKDVKDIEEDEDNEKNNKSDQKTDKDKEKTEIPSKKPTSFKDRIFNFAQEMTSKPSIKKEDISVDQKESDHKKPEKESIRSDL</sequence>
<feature type="compositionally biased region" description="Basic and acidic residues" evidence="1">
    <location>
        <begin position="129"/>
        <end position="173"/>
    </location>
</feature>
<dbReference type="VEuPathDB" id="MicrosporidiaDB:EDEG_03748"/>
<dbReference type="Proteomes" id="UP000003163">
    <property type="component" value="Unassembled WGS sequence"/>
</dbReference>